<accession>U3GK46</accession>
<gene>
    <name evidence="8" type="ordered locus">Desdi_2883</name>
</gene>
<dbReference type="GO" id="GO:0044780">
    <property type="term" value="P:bacterial-type flagellum assembly"/>
    <property type="evidence" value="ECO:0007669"/>
    <property type="project" value="InterPro"/>
</dbReference>
<keyword evidence="8" id="KW-0966">Cell projection</keyword>
<dbReference type="Proteomes" id="UP000010797">
    <property type="component" value="Chromosome"/>
</dbReference>
<keyword evidence="8" id="KW-0282">Flagellum</keyword>
<keyword evidence="8" id="KW-0969">Cilium</keyword>
<organism evidence="8 9">
    <name type="scientific">Desulfitobacterium dichloroeliminans (strain LMG P-21439 / DCA1)</name>
    <dbReference type="NCBI Taxonomy" id="871963"/>
    <lineage>
        <taxon>Bacteria</taxon>
        <taxon>Bacillati</taxon>
        <taxon>Bacillota</taxon>
        <taxon>Clostridia</taxon>
        <taxon>Eubacteriales</taxon>
        <taxon>Desulfitobacteriaceae</taxon>
        <taxon>Desulfitobacterium</taxon>
    </lineage>
</organism>
<comment type="similarity">
    <text evidence="2 6">Belongs to the FliS family.</text>
</comment>
<evidence type="ECO:0000313" key="9">
    <source>
        <dbReference type="Proteomes" id="UP000010797"/>
    </source>
</evidence>
<name>U3GK46_DESDL</name>
<dbReference type="Gene3D" id="1.20.120.340">
    <property type="entry name" value="Flagellar protein FliS"/>
    <property type="match status" value="1"/>
</dbReference>
<evidence type="ECO:0000256" key="7">
    <source>
        <dbReference type="SAM" id="Coils"/>
    </source>
</evidence>
<keyword evidence="5" id="KW-0143">Chaperone</keyword>
<dbReference type="PANTHER" id="PTHR34773">
    <property type="entry name" value="FLAGELLAR SECRETION CHAPERONE FLIS"/>
    <property type="match status" value="1"/>
</dbReference>
<dbReference type="PIRSF" id="PIRSF039090">
    <property type="entry name" value="Flis"/>
    <property type="match status" value="1"/>
</dbReference>
<dbReference type="eggNOG" id="COG1516">
    <property type="taxonomic scope" value="Bacteria"/>
</dbReference>
<dbReference type="GO" id="GO:0071973">
    <property type="term" value="P:bacterial-type flagellum-dependent cell motility"/>
    <property type="evidence" value="ECO:0007669"/>
    <property type="project" value="TreeGrafter"/>
</dbReference>
<reference evidence="9" key="1">
    <citation type="submission" date="2012-02" db="EMBL/GenBank/DDBJ databases">
        <title>Complete sequence of Desulfitobacterium dichloroeliminans LMG P-21439.</title>
        <authorList>
            <person name="Lucas S."/>
            <person name="Han J."/>
            <person name="Lapidus A."/>
            <person name="Cheng J.-F."/>
            <person name="Goodwin L."/>
            <person name="Pitluck S."/>
            <person name="Peters L."/>
            <person name="Ovchinnikova G."/>
            <person name="Teshima H."/>
            <person name="Detter J.C."/>
            <person name="Han C."/>
            <person name="Tapia R."/>
            <person name="Land M."/>
            <person name="Hauser L."/>
            <person name="Kyrpides N."/>
            <person name="Ivanova N."/>
            <person name="Pagani I."/>
            <person name="Kruse T."/>
            <person name="de Vos W.M."/>
            <person name="Boon N."/>
            <person name="Smidt H."/>
            <person name="Woyke T."/>
        </authorList>
    </citation>
    <scope>NUCLEOTIDE SEQUENCE [LARGE SCALE GENOMIC DNA]</scope>
    <source>
        <strain evidence="9">LMG P-21439 / DCA1</strain>
    </source>
</reference>
<dbReference type="EMBL" id="CP003344">
    <property type="protein sequence ID" value="AGA70295.1"/>
    <property type="molecule type" value="Genomic_DNA"/>
</dbReference>
<protein>
    <recommendedName>
        <fullName evidence="6">Flagellar secretion chaperone FliS</fullName>
    </recommendedName>
</protein>
<feature type="coiled-coil region" evidence="7">
    <location>
        <begin position="96"/>
        <end position="123"/>
    </location>
</feature>
<dbReference type="Pfam" id="PF02561">
    <property type="entry name" value="FliS"/>
    <property type="match status" value="1"/>
</dbReference>
<dbReference type="PANTHER" id="PTHR34773:SF1">
    <property type="entry name" value="FLAGELLAR SECRETION CHAPERONE FLIS"/>
    <property type="match status" value="1"/>
</dbReference>
<proteinExistence type="inferred from homology"/>
<evidence type="ECO:0000256" key="6">
    <source>
        <dbReference type="PIRNR" id="PIRNR039090"/>
    </source>
</evidence>
<dbReference type="GO" id="GO:0005829">
    <property type="term" value="C:cytosol"/>
    <property type="evidence" value="ECO:0007669"/>
    <property type="project" value="UniProtKB-SubCell"/>
</dbReference>
<keyword evidence="4 6" id="KW-1005">Bacterial flagellum biogenesis</keyword>
<dbReference type="STRING" id="871963.Desdi_2883"/>
<evidence type="ECO:0000256" key="3">
    <source>
        <dbReference type="ARBA" id="ARBA00022490"/>
    </source>
</evidence>
<dbReference type="InterPro" id="IPR003713">
    <property type="entry name" value="FliS"/>
</dbReference>
<keyword evidence="7" id="KW-0175">Coiled coil</keyword>
<dbReference type="KEGG" id="ddl:Desdi_2883"/>
<dbReference type="SUPFAM" id="SSF101116">
    <property type="entry name" value="Flagellar export chaperone FliS"/>
    <property type="match status" value="1"/>
</dbReference>
<evidence type="ECO:0000313" key="8">
    <source>
        <dbReference type="EMBL" id="AGA70295.1"/>
    </source>
</evidence>
<evidence type="ECO:0000256" key="4">
    <source>
        <dbReference type="ARBA" id="ARBA00022795"/>
    </source>
</evidence>
<evidence type="ECO:0000256" key="1">
    <source>
        <dbReference type="ARBA" id="ARBA00004514"/>
    </source>
</evidence>
<dbReference type="HOGENOM" id="CLU_080373_3_2_9"/>
<keyword evidence="9" id="KW-1185">Reference proteome</keyword>
<evidence type="ECO:0000256" key="2">
    <source>
        <dbReference type="ARBA" id="ARBA00008787"/>
    </source>
</evidence>
<dbReference type="NCBIfam" id="TIGR00208">
    <property type="entry name" value="fliS"/>
    <property type="match status" value="1"/>
</dbReference>
<dbReference type="CDD" id="cd16098">
    <property type="entry name" value="FliS"/>
    <property type="match status" value="1"/>
</dbReference>
<keyword evidence="3 6" id="KW-0963">Cytoplasm</keyword>
<comment type="subcellular location">
    <subcellularLocation>
        <location evidence="1 6">Cytoplasm</location>
        <location evidence="1 6">Cytosol</location>
    </subcellularLocation>
</comment>
<dbReference type="AlphaFoldDB" id="U3GK46"/>
<evidence type="ECO:0000256" key="5">
    <source>
        <dbReference type="ARBA" id="ARBA00023186"/>
    </source>
</evidence>
<sequence length="132" mass="15246">MNMLNSQMAAAYKNQQIMTASPEQLTLLLYNGALRFLAESILALEKGEMEKSHKANLRVQAIVREFMVTLDMNYELSQNWAALYEYIENCLIEGNIKKDVQQLNNAKTILEEMRNTWQEAMKQAQQSKLAVR</sequence>
<dbReference type="InterPro" id="IPR036584">
    <property type="entry name" value="FliS_sf"/>
</dbReference>